<dbReference type="InterPro" id="IPR005369">
    <property type="entry name" value="UPF0179"/>
</dbReference>
<proteinExistence type="inferred from homology"/>
<comment type="similarity">
    <text evidence="1 2">Belongs to the UPF0179 family.</text>
</comment>
<evidence type="ECO:0000313" key="4">
    <source>
        <dbReference type="Proteomes" id="UP000732619"/>
    </source>
</evidence>
<dbReference type="PANTHER" id="PTHR40699">
    <property type="entry name" value="UPF0179 PROTEIN MJ1627"/>
    <property type="match status" value="1"/>
</dbReference>
<dbReference type="PANTHER" id="PTHR40699:SF1">
    <property type="entry name" value="UPF0179 PROTEIN MJ1627"/>
    <property type="match status" value="1"/>
</dbReference>
<dbReference type="AlphaFoldDB" id="A0A8T3VPZ0"/>
<evidence type="ECO:0000256" key="2">
    <source>
        <dbReference type="HAMAP-Rule" id="MF_00498"/>
    </source>
</evidence>
<protein>
    <recommendedName>
        <fullName evidence="2">UPF0179 protein E7Z75_08765</fullName>
    </recommendedName>
</protein>
<accession>A0A8T3VPZ0</accession>
<gene>
    <name evidence="3" type="ORF">E7Z75_08765</name>
</gene>
<evidence type="ECO:0000256" key="1">
    <source>
        <dbReference type="ARBA" id="ARBA00010824"/>
    </source>
</evidence>
<comment type="caution">
    <text evidence="3">The sequence shown here is derived from an EMBL/GenBank/DDBJ whole genome shotgun (WGS) entry which is preliminary data.</text>
</comment>
<dbReference type="HAMAP" id="MF_00498">
    <property type="entry name" value="UPF0179"/>
    <property type="match status" value="1"/>
</dbReference>
<dbReference type="Pfam" id="PF03684">
    <property type="entry name" value="UPF0179"/>
    <property type="match status" value="1"/>
</dbReference>
<name>A0A8T3VPZ0_METOL</name>
<evidence type="ECO:0000313" key="3">
    <source>
        <dbReference type="EMBL" id="MBE6513213.1"/>
    </source>
</evidence>
<dbReference type="Proteomes" id="UP000732619">
    <property type="component" value="Unassembled WGS sequence"/>
</dbReference>
<sequence length="146" mass="16472">MITLIGKELAKEGVSFVFYEPTEECSDCRFKASCVDSLKKGHRYTITEVRDVEQKCPIHESDKVQVVAVENAEFTILTDSKGVFEGSSFDFKRQGCSNKDCDYREMCFPDGISKEEKGVYVKDLGKFKDCPKGNALVKCTVKIQDK</sequence>
<reference evidence="3" key="1">
    <citation type="submission" date="2019-04" db="EMBL/GenBank/DDBJ databases">
        <title>Evolution of Biomass-Degrading Anaerobic Consortia Revealed by Metagenomics.</title>
        <authorList>
            <person name="Peng X."/>
        </authorList>
    </citation>
    <scope>NUCLEOTIDE SEQUENCE</scope>
    <source>
        <strain evidence="3">SIG14</strain>
    </source>
</reference>
<dbReference type="EMBL" id="SUTG01000058">
    <property type="protein sequence ID" value="MBE6513213.1"/>
    <property type="molecule type" value="Genomic_DNA"/>
</dbReference>
<organism evidence="3 4">
    <name type="scientific">Methanobrevibacter olleyae</name>
    <dbReference type="NCBI Taxonomy" id="294671"/>
    <lineage>
        <taxon>Archaea</taxon>
        <taxon>Methanobacteriati</taxon>
        <taxon>Methanobacteriota</taxon>
        <taxon>Methanomada group</taxon>
        <taxon>Methanobacteria</taxon>
        <taxon>Methanobacteriales</taxon>
        <taxon>Methanobacteriaceae</taxon>
        <taxon>Methanobrevibacter</taxon>
    </lineage>
</organism>